<evidence type="ECO:0000256" key="2">
    <source>
        <dbReference type="ARBA" id="ARBA00009700"/>
    </source>
</evidence>
<comment type="similarity">
    <text evidence="2">Belongs to the TMEM120 family.</text>
</comment>
<keyword evidence="3 6" id="KW-0812">Transmembrane</keyword>
<protein>
    <submittedName>
        <fullName evidence="9">Transmembrane protein</fullName>
    </submittedName>
</protein>
<dbReference type="Pfam" id="PF07851">
    <property type="entry name" value="TMEM120A-B"/>
    <property type="match status" value="1"/>
</dbReference>
<dbReference type="Proteomes" id="UP000270296">
    <property type="component" value="Unassembled WGS sequence"/>
</dbReference>
<sequence length="126" mass="14758">MQCQYQRGCLYRLKALGKRHSMDITLEGFHSWMFRGLTFLLPFLVMGYAFQLYNTYVLIKIYNTYSCVEWQTLALAAVFALVAVGNSVTTAQVCYHKFREERVASAQEKIKRYFQMNNNGDELKKE</sequence>
<dbReference type="WBParaSite" id="SBAD_0001316401-mRNA-1">
    <property type="protein sequence ID" value="SBAD_0001316401-mRNA-1"/>
    <property type="gene ID" value="SBAD_0001316401"/>
</dbReference>
<dbReference type="PANTHER" id="PTHR21433:SF0">
    <property type="entry name" value="TRANSMEMBRANE PROTEIN 120 HOMOLOG"/>
    <property type="match status" value="1"/>
</dbReference>
<keyword evidence="5 6" id="KW-0472">Membrane</keyword>
<comment type="subcellular location">
    <subcellularLocation>
        <location evidence="1">Membrane</location>
        <topology evidence="1">Multi-pass membrane protein</topology>
    </subcellularLocation>
</comment>
<reference evidence="7 8" key="2">
    <citation type="submission" date="2018-11" db="EMBL/GenBank/DDBJ databases">
        <authorList>
            <consortium name="Pathogen Informatics"/>
        </authorList>
    </citation>
    <scope>NUCLEOTIDE SEQUENCE [LARGE SCALE GENOMIC DNA]</scope>
</reference>
<evidence type="ECO:0000313" key="8">
    <source>
        <dbReference type="Proteomes" id="UP000270296"/>
    </source>
</evidence>
<keyword evidence="4 6" id="KW-1133">Transmembrane helix</keyword>
<evidence type="ECO:0000256" key="1">
    <source>
        <dbReference type="ARBA" id="ARBA00004141"/>
    </source>
</evidence>
<gene>
    <name evidence="7" type="ORF">SBAD_LOCUS12753</name>
</gene>
<dbReference type="InterPro" id="IPR012926">
    <property type="entry name" value="TMEM120A/B"/>
</dbReference>
<organism evidence="9">
    <name type="scientific">Soboliphyme baturini</name>
    <dbReference type="NCBI Taxonomy" id="241478"/>
    <lineage>
        <taxon>Eukaryota</taxon>
        <taxon>Metazoa</taxon>
        <taxon>Ecdysozoa</taxon>
        <taxon>Nematoda</taxon>
        <taxon>Enoplea</taxon>
        <taxon>Dorylaimia</taxon>
        <taxon>Dioctophymatida</taxon>
        <taxon>Dioctophymatoidea</taxon>
        <taxon>Soboliphymatidae</taxon>
        <taxon>Soboliphyme</taxon>
    </lineage>
</organism>
<name>A0A183JA55_9BILA</name>
<dbReference type="GO" id="GO:0016020">
    <property type="term" value="C:membrane"/>
    <property type="evidence" value="ECO:0007669"/>
    <property type="project" value="UniProtKB-SubCell"/>
</dbReference>
<dbReference type="OrthoDB" id="2015098at2759"/>
<evidence type="ECO:0000256" key="5">
    <source>
        <dbReference type="ARBA" id="ARBA00023136"/>
    </source>
</evidence>
<evidence type="ECO:0000313" key="9">
    <source>
        <dbReference type="WBParaSite" id="SBAD_0001316401-mRNA-1"/>
    </source>
</evidence>
<feature type="transmembrane region" description="Helical" evidence="6">
    <location>
        <begin position="73"/>
        <end position="95"/>
    </location>
</feature>
<dbReference type="PANTHER" id="PTHR21433">
    <property type="entry name" value="TRANSMEMBRANE PROTEIN INDUCED BY TUMOR NECROSIS FACTOR ALPHA"/>
    <property type="match status" value="1"/>
</dbReference>
<dbReference type="EMBL" id="UZAM01018713">
    <property type="protein sequence ID" value="VDP51598.1"/>
    <property type="molecule type" value="Genomic_DNA"/>
</dbReference>
<keyword evidence="8" id="KW-1185">Reference proteome</keyword>
<evidence type="ECO:0000313" key="7">
    <source>
        <dbReference type="EMBL" id="VDP51598.1"/>
    </source>
</evidence>
<dbReference type="AlphaFoldDB" id="A0A183JA55"/>
<proteinExistence type="inferred from homology"/>
<evidence type="ECO:0000256" key="3">
    <source>
        <dbReference type="ARBA" id="ARBA00022692"/>
    </source>
</evidence>
<reference evidence="9" key="1">
    <citation type="submission" date="2016-06" db="UniProtKB">
        <authorList>
            <consortium name="WormBaseParasite"/>
        </authorList>
    </citation>
    <scope>IDENTIFICATION</scope>
</reference>
<accession>A0A183JA55</accession>
<feature type="transmembrane region" description="Helical" evidence="6">
    <location>
        <begin position="32"/>
        <end position="53"/>
    </location>
</feature>
<evidence type="ECO:0000256" key="6">
    <source>
        <dbReference type="SAM" id="Phobius"/>
    </source>
</evidence>
<evidence type="ECO:0000256" key="4">
    <source>
        <dbReference type="ARBA" id="ARBA00022989"/>
    </source>
</evidence>